<dbReference type="Proteomes" id="UP000233556">
    <property type="component" value="Unassembled WGS sequence"/>
</dbReference>
<proteinExistence type="predicted"/>
<dbReference type="AlphaFoldDB" id="A0A2I0UG39"/>
<accession>A0A2I0UG39</accession>
<gene>
    <name evidence="1" type="ORF">llap_4669</name>
</gene>
<sequence length="174" mass="19495">MAKVMGFGWKVLTTGGSAYMTFSFVEPLKPERNSTHSSFQGMKISPTTYLGTAKEFVARGLVAQMQKGKYGLTKRSFPSSPQKAEIKGYAELEHPSKEKDSFSSNSILNASPCLDVELRLKAFDRDINFTHRCCGEKRLLDSSVLTNRNQRLLSNIAQVIEQEILCFLQGPYML</sequence>
<name>A0A2I0UG39_LIMLA</name>
<keyword evidence="2" id="KW-1185">Reference proteome</keyword>
<reference evidence="2" key="2">
    <citation type="submission" date="2017-12" db="EMBL/GenBank/DDBJ databases">
        <title>Genome sequence of the Bar-tailed Godwit (Limosa lapponica baueri).</title>
        <authorList>
            <person name="Lima N.C.B."/>
            <person name="Parody-Merino A.M."/>
            <person name="Battley P.F."/>
            <person name="Fidler A.E."/>
            <person name="Prosdocimi F."/>
        </authorList>
    </citation>
    <scope>NUCLEOTIDE SEQUENCE [LARGE SCALE GENOMIC DNA]</scope>
</reference>
<protein>
    <submittedName>
        <fullName evidence="1">Uncharacterized protein</fullName>
    </submittedName>
</protein>
<dbReference type="EMBL" id="KZ505787">
    <property type="protein sequence ID" value="PKU45015.1"/>
    <property type="molecule type" value="Genomic_DNA"/>
</dbReference>
<evidence type="ECO:0000313" key="2">
    <source>
        <dbReference type="Proteomes" id="UP000233556"/>
    </source>
</evidence>
<evidence type="ECO:0000313" key="1">
    <source>
        <dbReference type="EMBL" id="PKU45015.1"/>
    </source>
</evidence>
<organism evidence="1 2">
    <name type="scientific">Limosa lapponica baueri</name>
    <dbReference type="NCBI Taxonomy" id="1758121"/>
    <lineage>
        <taxon>Eukaryota</taxon>
        <taxon>Metazoa</taxon>
        <taxon>Chordata</taxon>
        <taxon>Craniata</taxon>
        <taxon>Vertebrata</taxon>
        <taxon>Euteleostomi</taxon>
        <taxon>Archelosauria</taxon>
        <taxon>Archosauria</taxon>
        <taxon>Dinosauria</taxon>
        <taxon>Saurischia</taxon>
        <taxon>Theropoda</taxon>
        <taxon>Coelurosauria</taxon>
        <taxon>Aves</taxon>
        <taxon>Neognathae</taxon>
        <taxon>Neoaves</taxon>
        <taxon>Charadriiformes</taxon>
        <taxon>Scolopacidae</taxon>
        <taxon>Limosa</taxon>
    </lineage>
</organism>
<reference evidence="2" key="1">
    <citation type="submission" date="2017-11" db="EMBL/GenBank/DDBJ databases">
        <authorList>
            <person name="Lima N.C."/>
            <person name="Parody-Merino A.M."/>
            <person name="Battley P.F."/>
            <person name="Fidler A.E."/>
            <person name="Prosdocimi F."/>
        </authorList>
    </citation>
    <scope>NUCLEOTIDE SEQUENCE [LARGE SCALE GENOMIC DNA]</scope>
</reference>